<evidence type="ECO:0000256" key="1">
    <source>
        <dbReference type="ARBA" id="ARBA00010528"/>
    </source>
</evidence>
<keyword evidence="3" id="KW-0687">Ribonucleoprotein</keyword>
<keyword evidence="2" id="KW-0689">Ribosomal protein</keyword>
<dbReference type="InterPro" id="IPR002136">
    <property type="entry name" value="Ribosomal_uL4"/>
</dbReference>
<reference evidence="6" key="1">
    <citation type="submission" date="2017-09" db="EMBL/GenBank/DDBJ databases">
        <authorList>
            <person name="Campbell M.A."/>
            <person name="Lukasik P."/>
            <person name="Simon C."/>
            <person name="McCutcheon J.P."/>
        </authorList>
    </citation>
    <scope>NUCLEOTIDE SEQUENCE [LARGE SCALE GENOMIC DNA]</scope>
    <source>
        <strain evidence="6">ALECUR</strain>
    </source>
</reference>
<sequence>MFYSRMDIVSRVVRWRQDKRRWYAASIKLRSDSKYSKRKMYKQKGTGLARHSTRAVSQFRGGYKYSAIKTIKRSKTNKKHVNIAIKSILMELIKKHKVLLVDKLINVRNLSEPCLLIHASNKIEWLVYATNIGFRCLHWSKIDVFLLIKTNHIMLTNFVVNKLFNNLKLRCQVVVH</sequence>
<protein>
    <recommendedName>
        <fullName evidence="4">Large ribosomal subunit protein uL4</fullName>
    </recommendedName>
    <alternativeName>
        <fullName evidence="5">50S ribosomal protein L4</fullName>
    </alternativeName>
</protein>
<evidence type="ECO:0000313" key="7">
    <source>
        <dbReference type="Proteomes" id="UP000229529"/>
    </source>
</evidence>
<dbReference type="EMBL" id="NXGS01000114">
    <property type="protein sequence ID" value="PIM96225.1"/>
    <property type="molecule type" value="Genomic_DNA"/>
</dbReference>
<proteinExistence type="inferred from homology"/>
<evidence type="ECO:0000256" key="2">
    <source>
        <dbReference type="ARBA" id="ARBA00022980"/>
    </source>
</evidence>
<dbReference type="Pfam" id="PF00573">
    <property type="entry name" value="Ribosomal_L4"/>
    <property type="match status" value="1"/>
</dbReference>
<evidence type="ECO:0000256" key="4">
    <source>
        <dbReference type="ARBA" id="ARBA00035244"/>
    </source>
</evidence>
<evidence type="ECO:0000313" key="6">
    <source>
        <dbReference type="EMBL" id="PIM96225.1"/>
    </source>
</evidence>
<dbReference type="SUPFAM" id="SSF52166">
    <property type="entry name" value="Ribosomal protein L4"/>
    <property type="match status" value="1"/>
</dbReference>
<evidence type="ECO:0000256" key="5">
    <source>
        <dbReference type="ARBA" id="ARBA00035462"/>
    </source>
</evidence>
<evidence type="ECO:0000256" key="3">
    <source>
        <dbReference type="ARBA" id="ARBA00023274"/>
    </source>
</evidence>
<dbReference type="InterPro" id="IPR023574">
    <property type="entry name" value="Ribosomal_uL4_dom_sf"/>
</dbReference>
<dbReference type="PANTHER" id="PTHR10746:SF6">
    <property type="entry name" value="LARGE RIBOSOMAL SUBUNIT PROTEIN UL4M"/>
    <property type="match status" value="1"/>
</dbReference>
<dbReference type="Proteomes" id="UP000229529">
    <property type="component" value="Unassembled WGS sequence"/>
</dbReference>
<keyword evidence="7" id="KW-1185">Reference proteome</keyword>
<dbReference type="InterPro" id="IPR013005">
    <property type="entry name" value="Ribosomal_uL4-like"/>
</dbReference>
<comment type="similarity">
    <text evidence="1">Belongs to the universal ribosomal protein uL4 family.</text>
</comment>
<gene>
    <name evidence="6" type="primary">rplD</name>
    <name evidence="6" type="ORF">alecur_162</name>
</gene>
<accession>A0ABX4MHZ4</accession>
<dbReference type="Gene3D" id="3.40.1370.10">
    <property type="match status" value="1"/>
</dbReference>
<name>A0ABX4MHZ4_9HYPH</name>
<organism evidence="6 7">
    <name type="scientific">Candidatus Hodgkinia cicadicola</name>
    <dbReference type="NCBI Taxonomy" id="573658"/>
    <lineage>
        <taxon>Bacteria</taxon>
        <taxon>Pseudomonadati</taxon>
        <taxon>Pseudomonadota</taxon>
        <taxon>Alphaproteobacteria</taxon>
        <taxon>Hyphomicrobiales</taxon>
        <taxon>Candidatus Hodgkinia</taxon>
    </lineage>
</organism>
<dbReference type="PANTHER" id="PTHR10746">
    <property type="entry name" value="50S RIBOSOMAL PROTEIN L4"/>
    <property type="match status" value="1"/>
</dbReference>
<comment type="caution">
    <text evidence="6">The sequence shown here is derived from an EMBL/GenBank/DDBJ whole genome shotgun (WGS) entry which is preliminary data.</text>
</comment>